<organism evidence="12">
    <name type="scientific">Solanum tuberosum</name>
    <name type="common">Potato</name>
    <dbReference type="NCBI Taxonomy" id="4113"/>
    <lineage>
        <taxon>Eukaryota</taxon>
        <taxon>Viridiplantae</taxon>
        <taxon>Streptophyta</taxon>
        <taxon>Embryophyta</taxon>
        <taxon>Tracheophyta</taxon>
        <taxon>Spermatophyta</taxon>
        <taxon>Magnoliopsida</taxon>
        <taxon>eudicotyledons</taxon>
        <taxon>Gunneridae</taxon>
        <taxon>Pentapetalae</taxon>
        <taxon>asterids</taxon>
        <taxon>lamiids</taxon>
        <taxon>Solanales</taxon>
        <taxon>Solanaceae</taxon>
        <taxon>Solanoideae</taxon>
        <taxon>Solaneae</taxon>
        <taxon>Solanum</taxon>
    </lineage>
</organism>
<evidence type="ECO:0000256" key="3">
    <source>
        <dbReference type="ARBA" id="ARBA00022448"/>
    </source>
</evidence>
<dbReference type="InterPro" id="IPR027417">
    <property type="entry name" value="P-loop_NTPase"/>
</dbReference>
<evidence type="ECO:0000256" key="1">
    <source>
        <dbReference type="ARBA" id="ARBA00004141"/>
    </source>
</evidence>
<dbReference type="InterPro" id="IPR034003">
    <property type="entry name" value="ABCG_PDR_2"/>
</dbReference>
<protein>
    <submittedName>
        <fullName evidence="12">ABCG subfamily transporter protein</fullName>
    </submittedName>
</protein>
<evidence type="ECO:0000259" key="11">
    <source>
        <dbReference type="PROSITE" id="PS50893"/>
    </source>
</evidence>
<feature type="domain" description="ABC transporter" evidence="11">
    <location>
        <begin position="680"/>
        <end position="935"/>
    </location>
</feature>
<dbReference type="PANTHER" id="PTHR48040:SF6">
    <property type="entry name" value="ABC TRANSPORTER DOMAIN-CONTAINING PROTEIN"/>
    <property type="match status" value="1"/>
</dbReference>
<keyword evidence="5" id="KW-0677">Repeat</keyword>
<comment type="subcellular location">
    <subcellularLocation>
        <location evidence="1">Membrane</location>
        <topology evidence="1">Multi-pass membrane protein</topology>
    </subcellularLocation>
</comment>
<dbReference type="Gene3D" id="3.40.50.300">
    <property type="entry name" value="P-loop containing nucleotide triphosphate hydrolases"/>
    <property type="match status" value="2"/>
</dbReference>
<dbReference type="GO" id="GO:0016887">
    <property type="term" value="F:ATP hydrolysis activity"/>
    <property type="evidence" value="ECO:0007669"/>
    <property type="project" value="InterPro"/>
</dbReference>
<evidence type="ECO:0000256" key="5">
    <source>
        <dbReference type="ARBA" id="ARBA00022737"/>
    </source>
</evidence>
<dbReference type="Pfam" id="PF00005">
    <property type="entry name" value="ABC_tran"/>
    <property type="match status" value="2"/>
</dbReference>
<gene>
    <name evidence="12" type="primary">PDR1</name>
</gene>
<feature type="transmembrane region" description="Helical" evidence="10">
    <location>
        <begin position="574"/>
        <end position="601"/>
    </location>
</feature>
<feature type="transmembrane region" description="Helical" evidence="10">
    <location>
        <begin position="457"/>
        <end position="476"/>
    </location>
</feature>
<dbReference type="InterPro" id="IPR003439">
    <property type="entry name" value="ABC_transporter-like_ATP-bd"/>
</dbReference>
<dbReference type="CDD" id="cd03232">
    <property type="entry name" value="ABCG_PDR_domain2"/>
    <property type="match status" value="1"/>
</dbReference>
<accession>G3FHD4</accession>
<dbReference type="GO" id="GO:0005524">
    <property type="term" value="F:ATP binding"/>
    <property type="evidence" value="ECO:0007669"/>
    <property type="project" value="UniProtKB-KW"/>
</dbReference>
<keyword evidence="7" id="KW-0067">ATP-binding</keyword>
<dbReference type="AlphaFoldDB" id="G3FHD4"/>
<evidence type="ECO:0000256" key="8">
    <source>
        <dbReference type="ARBA" id="ARBA00022989"/>
    </source>
</evidence>
<dbReference type="SUPFAM" id="SSF52540">
    <property type="entry name" value="P-loop containing nucleoside triphosphate hydrolases"/>
    <property type="match status" value="2"/>
</dbReference>
<dbReference type="FunFam" id="3.40.50.300:FF:000059">
    <property type="entry name" value="ABC transporter G family member 40"/>
    <property type="match status" value="1"/>
</dbReference>
<name>G3FHD4_SOLTU</name>
<dbReference type="FunFam" id="3.40.50.300:FF:000532">
    <property type="entry name" value="ABC transporter G family member 34"/>
    <property type="match status" value="1"/>
</dbReference>
<keyword evidence="8 10" id="KW-1133">Transmembrane helix</keyword>
<evidence type="ECO:0000256" key="4">
    <source>
        <dbReference type="ARBA" id="ARBA00022692"/>
    </source>
</evidence>
<comment type="similarity">
    <text evidence="2">Belongs to the ABC transporter superfamily. ABCG family. PDR (TC 3.A.1.205) subfamily.</text>
</comment>
<dbReference type="InterPro" id="IPR013525">
    <property type="entry name" value="ABC2_TM"/>
</dbReference>
<sequence>MSTRGENGASKNEEDLVLAALQRSPTYIRAQTSIFRGIGGEVALVDVGKMKGEEQKQVLDVLINAINEDTELFFKRVKERFEKVDLEFPKVKVCFQHLKVDAMVHVGSRALPTIPNFIFNMTEMSGRVTYNGHDLTEFVPQRTAAYVSQRDSHIAEMTVRETLEFSGRCQGVGFKHDLLMELLRREKNAGIIPDQDLDIFIKVICVEKPLHQSHVDVIVFYQAVALGEQTSIVVDYILKILGLDICANTLVGDEMLKGISGGQKKRLTTGELLMGAPRVLLMDEISTGLDSSTTFQIIKYLKYTTRAFDGTTLVSLLQPDPETYSLFDDIILLSEGQIIYQGPRETALEFFEFMGFKCPSRKNVADFLQELTSEKDQGQYWFLNSQYSYVSVTKFAEGFQSFHVGNALAQELTIPFDKRDGHPAALSSSTYGVKKSELLKISFDWQLLLLKRNSAVLVFKVTQLFLIILIMMSVFFRSTMHHDTLEDGAVYLGALYFAILMVLFNGFLELFTIFDRDSIPSWWIWGYWFSPLMYAQNSASVNEFRGHSWDKRFRDNISLGQMLLKVRSLFPENYWYWIGVGALIGYVIVFNVLFTLFLTYLNRNKMQVLWELIMVLQLSAALGSQQAVVSKKNTQNKDKEQESEDNMVPFREFLNHSHSFTGREIKKRRGMVLPFEPLSMCFKEISYYVDVPMELKLQGLGDKLQLLVNVTGAFRPGVLTALVGVSGAGKTTLMDVLAGRKTGGHITGNIYISGHPKKQETFARVSGYCEQNDVHSPCLTIHESLLFSAWLRLSSQVDVKTQKAFVEEVMELVELTSLRRALVGLPGVDGLSTEQRKRLTIAVELVANPSIVFMDEPTSGLDARSAAIVMRTVRNIVDTGRTIVCTIHQPSIDIFESFDEAIQGVHRIRSGQNPAAWVLEVTSSAEENRLGVDFADIYRKSTLFQYFSPSPSVQNEEMVESLSKPQEGSAELYFSSKYSQSFFGQFLACLWKQNLSYWRNPQYTAVRFFYTVIISLMFGSICWKFGSKRFLS</sequence>
<keyword evidence="6" id="KW-0547">Nucleotide-binding</keyword>
<evidence type="ECO:0000256" key="6">
    <source>
        <dbReference type="ARBA" id="ARBA00022741"/>
    </source>
</evidence>
<dbReference type="Pfam" id="PF08370">
    <property type="entry name" value="PDR_assoc"/>
    <property type="match status" value="1"/>
</dbReference>
<proteinExistence type="evidence at transcript level"/>
<dbReference type="InterPro" id="IPR003593">
    <property type="entry name" value="AAA+_ATPase"/>
</dbReference>
<dbReference type="InterPro" id="IPR013581">
    <property type="entry name" value="PDR_assoc"/>
</dbReference>
<evidence type="ECO:0000256" key="7">
    <source>
        <dbReference type="ARBA" id="ARBA00022840"/>
    </source>
</evidence>
<dbReference type="PANTHER" id="PTHR48040">
    <property type="entry name" value="PLEIOTROPIC DRUG RESISTANCE PROTEIN 1-LIKE ISOFORM X1"/>
    <property type="match status" value="1"/>
</dbReference>
<feature type="domain" description="ABC transporter" evidence="11">
    <location>
        <begin position="72"/>
        <end position="360"/>
    </location>
</feature>
<evidence type="ECO:0000256" key="10">
    <source>
        <dbReference type="SAM" id="Phobius"/>
    </source>
</evidence>
<dbReference type="Pfam" id="PF01061">
    <property type="entry name" value="ABC2_membrane"/>
    <property type="match status" value="1"/>
</dbReference>
<keyword evidence="3" id="KW-0813">Transport</keyword>
<evidence type="ECO:0000313" key="12">
    <source>
        <dbReference type="EMBL" id="AEO22187.1"/>
    </source>
</evidence>
<reference evidence="12" key="1">
    <citation type="submission" date="2011-03" db="EMBL/GenBank/DDBJ databases">
        <title>Four potato (Solanum tuberosum) ABCG transporters and their.</title>
        <authorList>
            <person name="Ruocco M."/>
            <person name="Ambrosino P."/>
            <person name="Lorito M."/>
            <person name="Scala F."/>
        </authorList>
    </citation>
    <scope>NUCLEOTIDE SEQUENCE</scope>
</reference>
<dbReference type="GO" id="GO:0140359">
    <property type="term" value="F:ABC-type transporter activity"/>
    <property type="evidence" value="ECO:0007669"/>
    <property type="project" value="InterPro"/>
</dbReference>
<keyword evidence="9 10" id="KW-0472">Membrane</keyword>
<keyword evidence="4 10" id="KW-0812">Transmembrane</keyword>
<feature type="transmembrane region" description="Helical" evidence="10">
    <location>
        <begin position="488"/>
        <end position="508"/>
    </location>
</feature>
<dbReference type="GO" id="GO:0016020">
    <property type="term" value="C:membrane"/>
    <property type="evidence" value="ECO:0007669"/>
    <property type="project" value="UniProtKB-SubCell"/>
</dbReference>
<dbReference type="PROSITE" id="PS50893">
    <property type="entry name" value="ABC_TRANSPORTER_2"/>
    <property type="match status" value="2"/>
</dbReference>
<feature type="transmembrane region" description="Helical" evidence="10">
    <location>
        <begin position="1008"/>
        <end position="1026"/>
    </location>
</feature>
<dbReference type="SMART" id="SM00382">
    <property type="entry name" value="AAA"/>
    <property type="match status" value="1"/>
</dbReference>
<dbReference type="ExpressionAtlas" id="G3FHD4">
    <property type="expression patterns" value="baseline"/>
</dbReference>
<evidence type="ECO:0000256" key="2">
    <source>
        <dbReference type="ARBA" id="ARBA00006012"/>
    </source>
</evidence>
<evidence type="ECO:0000256" key="9">
    <source>
        <dbReference type="ARBA" id="ARBA00023136"/>
    </source>
</evidence>
<dbReference type="EMBL" id="JF720054">
    <property type="protein sequence ID" value="AEO22187.1"/>
    <property type="molecule type" value="mRNA"/>
</dbReference>